<proteinExistence type="predicted"/>
<evidence type="ECO:0000313" key="4">
    <source>
        <dbReference type="EnsemblMetazoa" id="ISCW009420-PA"/>
    </source>
</evidence>
<dbReference type="PaxDb" id="6945-B7PZC0"/>
<accession>B7PZC0</accession>
<feature type="signal peptide" evidence="2">
    <location>
        <begin position="1"/>
        <end position="20"/>
    </location>
</feature>
<dbReference type="EMBL" id="DS825494">
    <property type="protein sequence ID" value="EEC11942.1"/>
    <property type="molecule type" value="Genomic_DNA"/>
</dbReference>
<keyword evidence="2" id="KW-0732">Signal</keyword>
<reference evidence="3 5" key="1">
    <citation type="submission" date="2008-03" db="EMBL/GenBank/DDBJ databases">
        <title>Annotation of Ixodes scapularis.</title>
        <authorList>
            <consortium name="Ixodes scapularis Genome Project Consortium"/>
            <person name="Caler E."/>
            <person name="Hannick L.I."/>
            <person name="Bidwell S."/>
            <person name="Joardar V."/>
            <person name="Thiagarajan M."/>
            <person name="Amedeo P."/>
            <person name="Galinsky K.J."/>
            <person name="Schobel S."/>
            <person name="Inman J."/>
            <person name="Hostetler J."/>
            <person name="Miller J."/>
            <person name="Hammond M."/>
            <person name="Megy K."/>
            <person name="Lawson D."/>
            <person name="Kodira C."/>
            <person name="Sutton G."/>
            <person name="Meyer J."/>
            <person name="Hill C.A."/>
            <person name="Birren B."/>
            <person name="Nene V."/>
            <person name="Collins F."/>
            <person name="Alarcon-Chaidez F."/>
            <person name="Wikel S."/>
            <person name="Strausberg R."/>
        </authorList>
    </citation>
    <scope>NUCLEOTIDE SEQUENCE [LARGE SCALE GENOMIC DNA]</scope>
    <source>
        <strain evidence="5">Wikel</strain>
        <strain evidence="3">Wikel colony</strain>
    </source>
</reference>
<evidence type="ECO:0000256" key="2">
    <source>
        <dbReference type="SAM" id="SignalP"/>
    </source>
</evidence>
<evidence type="ECO:0000313" key="5">
    <source>
        <dbReference type="Proteomes" id="UP000001555"/>
    </source>
</evidence>
<name>B7PZC0_IXOSC</name>
<dbReference type="VEuPathDB" id="VectorBase:ISCI009420"/>
<keyword evidence="5" id="KW-1185">Reference proteome</keyword>
<gene>
    <name evidence="3" type="ORF">IscW_ISCW009420</name>
</gene>
<dbReference type="EMBL" id="ABJB010269846">
    <property type="status" value="NOT_ANNOTATED_CDS"/>
    <property type="molecule type" value="Genomic_DNA"/>
</dbReference>
<protein>
    <submittedName>
        <fullName evidence="3 4">Uncharacterized protein</fullName>
    </submittedName>
</protein>
<feature type="chain" id="PRO_5014568173" evidence="2">
    <location>
        <begin position="21"/>
        <end position="236"/>
    </location>
</feature>
<evidence type="ECO:0000313" key="3">
    <source>
        <dbReference type="EMBL" id="EEC11942.1"/>
    </source>
</evidence>
<dbReference type="VEuPathDB" id="VectorBase:ISCW009420"/>
<dbReference type="Proteomes" id="UP000001555">
    <property type="component" value="Unassembled WGS sequence"/>
</dbReference>
<dbReference type="InParanoid" id="B7PZC0"/>
<evidence type="ECO:0000256" key="1">
    <source>
        <dbReference type="SAM" id="MobiDB-lite"/>
    </source>
</evidence>
<reference evidence="4" key="2">
    <citation type="submission" date="2020-05" db="UniProtKB">
        <authorList>
            <consortium name="EnsemblMetazoa"/>
        </authorList>
    </citation>
    <scope>IDENTIFICATION</scope>
    <source>
        <strain evidence="4">wikel</strain>
    </source>
</reference>
<dbReference type="AlphaFoldDB" id="B7PZC0"/>
<dbReference type="EnsemblMetazoa" id="ISCW009420-RA">
    <property type="protein sequence ID" value="ISCW009420-PA"/>
    <property type="gene ID" value="ISCW009420"/>
</dbReference>
<feature type="region of interest" description="Disordered" evidence="1">
    <location>
        <begin position="23"/>
        <end position="44"/>
    </location>
</feature>
<sequence>MTFSSHRTFLWLLAATLASAQESSPGKEVRSKGPKPVTPATRKSGLEDLICQGTQEFTNTLSLLLTFGRESLEKPRKLDFGGNLGIILVENATLRGLETLSLREVPETYCDASVAEVTIPAKLGNVTVSIDWSTRPSLLLNRPVSGGRLTASLNDLDMDLGLTISREEPVRRILVSSLEIANLEGLEVQVETLTPLFRRPAIWRRSRGALPTEVAILRTVLHRGIQRFLDKGGFKF</sequence>
<organism>
    <name type="scientific">Ixodes scapularis</name>
    <name type="common">Black-legged tick</name>
    <name type="synonym">Deer tick</name>
    <dbReference type="NCBI Taxonomy" id="6945"/>
    <lineage>
        <taxon>Eukaryota</taxon>
        <taxon>Metazoa</taxon>
        <taxon>Ecdysozoa</taxon>
        <taxon>Arthropoda</taxon>
        <taxon>Chelicerata</taxon>
        <taxon>Arachnida</taxon>
        <taxon>Acari</taxon>
        <taxon>Parasitiformes</taxon>
        <taxon>Ixodida</taxon>
        <taxon>Ixodoidea</taxon>
        <taxon>Ixodidae</taxon>
        <taxon>Ixodinae</taxon>
        <taxon>Ixodes</taxon>
    </lineage>
</organism>
<dbReference type="HOGENOM" id="CLU_1176574_0_0_1"/>